<dbReference type="Proteomes" id="UP000191988">
    <property type="component" value="Unassembled WGS sequence"/>
</dbReference>
<sequence>MSDIILSLRIIFGSGRNPRFCDVIGKWLLVRPRPPVVSALVTMMNTPGWWAHVLKQARSSTPCREA</sequence>
<organism evidence="1 2">
    <name type="scientific">Agrobacterium tomkonis CFBP 6623</name>
    <dbReference type="NCBI Taxonomy" id="1183432"/>
    <lineage>
        <taxon>Bacteria</taxon>
        <taxon>Pseudomonadati</taxon>
        <taxon>Pseudomonadota</taxon>
        <taxon>Alphaproteobacteria</taxon>
        <taxon>Hyphomicrobiales</taxon>
        <taxon>Rhizobiaceae</taxon>
        <taxon>Rhizobium/Agrobacterium group</taxon>
        <taxon>Agrobacterium</taxon>
        <taxon>Agrobacterium tumefaciens complex</taxon>
    </lineage>
</organism>
<accession>A0A1S7NME7</accession>
<evidence type="ECO:0000313" key="1">
    <source>
        <dbReference type="EMBL" id="CUX09130.1"/>
    </source>
</evidence>
<dbReference type="STRING" id="1183432.AGR3A_Cc120029"/>
<dbReference type="AlphaFoldDB" id="A0A1S7NME7"/>
<dbReference type="EMBL" id="FBWK01000004">
    <property type="protein sequence ID" value="CUX09130.1"/>
    <property type="molecule type" value="Genomic_DNA"/>
</dbReference>
<proteinExistence type="predicted"/>
<protein>
    <submittedName>
        <fullName evidence="1">Uncharacterized protein</fullName>
    </submittedName>
</protein>
<evidence type="ECO:0000313" key="2">
    <source>
        <dbReference type="Proteomes" id="UP000191988"/>
    </source>
</evidence>
<dbReference type="RefSeq" id="WP_062654262.1">
    <property type="nucleotide sequence ID" value="NZ_LT009723.1"/>
</dbReference>
<name>A0A1S7NME7_9HYPH</name>
<keyword evidence="2" id="KW-1185">Reference proteome</keyword>
<gene>
    <name evidence="1" type="ORF">AGR3A_Cc120029</name>
</gene>
<reference evidence="2" key="1">
    <citation type="submission" date="2016-01" db="EMBL/GenBank/DDBJ databases">
        <authorList>
            <person name="Regsiter A."/>
            <person name="william w."/>
        </authorList>
    </citation>
    <scope>NUCLEOTIDE SEQUENCE [LARGE SCALE GENOMIC DNA]</scope>
    <source>
        <strain evidence="2">CFBP 6623</strain>
    </source>
</reference>